<sequence>MILFELKCGKGHRFEGWFRNGAAYEAQAAAKAITCPVCNDTGIDKAPMAPRIAKGGRKEREEAPSQAPAEAAAPVPVDPVKQQQAEILRQLRDLRRQVEANADHVGERFAEEARKIHYGEAPSRAIYGDATEEQAESLREEGIEVARIPWVPTGN</sequence>
<dbReference type="PIRSF" id="PIRSF032131">
    <property type="entry name" value="UCP032131"/>
    <property type="match status" value="1"/>
</dbReference>
<dbReference type="Proteomes" id="UP000501891">
    <property type="component" value="Chromosome"/>
</dbReference>
<organism evidence="2 3">
    <name type="scientific">Aerophototrophica crusticola</name>
    <dbReference type="NCBI Taxonomy" id="1709002"/>
    <lineage>
        <taxon>Bacteria</taxon>
        <taxon>Pseudomonadati</taxon>
        <taxon>Pseudomonadota</taxon>
        <taxon>Alphaproteobacteria</taxon>
        <taxon>Rhodospirillales</taxon>
        <taxon>Rhodospirillaceae</taxon>
        <taxon>Aerophototrophica</taxon>
    </lineage>
</organism>
<evidence type="ECO:0000313" key="3">
    <source>
        <dbReference type="Proteomes" id="UP000501891"/>
    </source>
</evidence>
<dbReference type="InterPro" id="IPR009562">
    <property type="entry name" value="DUF1178"/>
</dbReference>
<name>A0A858R9R4_9PROT</name>
<evidence type="ECO:0000313" key="2">
    <source>
        <dbReference type="EMBL" id="QJE74138.1"/>
    </source>
</evidence>
<dbReference type="EMBL" id="CP051775">
    <property type="protein sequence ID" value="QJE74138.1"/>
    <property type="molecule type" value="Genomic_DNA"/>
</dbReference>
<accession>A0A858R9R4</accession>
<evidence type="ECO:0000256" key="1">
    <source>
        <dbReference type="SAM" id="MobiDB-lite"/>
    </source>
</evidence>
<keyword evidence="3" id="KW-1185">Reference proteome</keyword>
<reference evidence="2" key="1">
    <citation type="submission" date="2020-04" db="EMBL/GenBank/DDBJ databases">
        <title>A desert anoxygenic phototrophic bacterium fixes CO2 using RubisCO under aerobic conditions.</title>
        <authorList>
            <person name="Tang K."/>
        </authorList>
    </citation>
    <scope>NUCLEOTIDE SEQUENCE [LARGE SCALE GENOMIC DNA]</scope>
    <source>
        <strain evidence="2">MIMtkB3</strain>
    </source>
</reference>
<dbReference type="AlphaFoldDB" id="A0A858R9R4"/>
<proteinExistence type="predicted"/>
<feature type="compositionally biased region" description="Low complexity" evidence="1">
    <location>
        <begin position="64"/>
        <end position="78"/>
    </location>
</feature>
<gene>
    <name evidence="2" type="ORF">HHL28_14520</name>
</gene>
<dbReference type="KEGG" id="acru:HHL28_14520"/>
<dbReference type="Pfam" id="PF06676">
    <property type="entry name" value="DUF1178"/>
    <property type="match status" value="1"/>
</dbReference>
<protein>
    <submittedName>
        <fullName evidence="2">DUF1178 family protein</fullName>
    </submittedName>
</protein>
<feature type="region of interest" description="Disordered" evidence="1">
    <location>
        <begin position="48"/>
        <end position="78"/>
    </location>
</feature>